<keyword evidence="3" id="KW-1185">Reference proteome</keyword>
<dbReference type="AlphaFoldDB" id="A0AAW0Q319"/>
<gene>
    <name evidence="2" type="ORF">PG999_014466</name>
</gene>
<dbReference type="PANTHER" id="PTHR33112">
    <property type="entry name" value="DOMAIN PROTEIN, PUTATIVE-RELATED"/>
    <property type="match status" value="1"/>
</dbReference>
<comment type="caution">
    <text evidence="2">The sequence shown here is derived from an EMBL/GenBank/DDBJ whole genome shotgun (WGS) entry which is preliminary data.</text>
</comment>
<evidence type="ECO:0000259" key="1">
    <source>
        <dbReference type="Pfam" id="PF06985"/>
    </source>
</evidence>
<dbReference type="Proteomes" id="UP001392437">
    <property type="component" value="Unassembled WGS sequence"/>
</dbReference>
<dbReference type="Pfam" id="PF06985">
    <property type="entry name" value="HET"/>
    <property type="match status" value="1"/>
</dbReference>
<protein>
    <recommendedName>
        <fullName evidence="1">Heterokaryon incompatibility domain-containing protein</fullName>
    </recommendedName>
</protein>
<accession>A0AAW0Q319</accession>
<proteinExistence type="predicted"/>
<evidence type="ECO:0000313" key="2">
    <source>
        <dbReference type="EMBL" id="KAK8092879.1"/>
    </source>
</evidence>
<sequence>MAPKWWPRQQERHRRRKRRNTPCEACKTLLASAKLVGAYNDAGKIPDFETPVTIASKPFKKWTIPASELFNGCDTHQRFLHPYVWRPAGEKVMSIDILFDRGRLQFYTNVYHEHDDSIWGSSGAELLLLNGDGAGPGFALGRQLDAQFIDIKLLSHWKKTCTEHHGNKCSEKLTTLAHPLSFLIDTQQMCLVPAAPDMAYVTLSYVWGQVRMLKTIQENVADLQKPDALQKLGSQVPRTIRDAIGLVPLLGERYLWVDSLCIPQDDAHVVQLHVAQMAAIFEHASVTIVACDGNDAEFGLRGLRHSTQPRSLPGVLPLAPGVALAARTKVHLSRTPWSRRGWTLQEQIFSRRTILFFEDTVQWVCRSSKYYEDVDSPHDIPPDALRTDGGERRAQLNPLDLSLNVPDLNVLCSLIANYSERELTYDEDAMSAFSSTFGAMRKAFPEASSMDSPYHSWMRR</sequence>
<dbReference type="InterPro" id="IPR010730">
    <property type="entry name" value="HET"/>
</dbReference>
<evidence type="ECO:0000313" key="3">
    <source>
        <dbReference type="Proteomes" id="UP001392437"/>
    </source>
</evidence>
<organism evidence="2 3">
    <name type="scientific">Apiospora kogelbergensis</name>
    <dbReference type="NCBI Taxonomy" id="1337665"/>
    <lineage>
        <taxon>Eukaryota</taxon>
        <taxon>Fungi</taxon>
        <taxon>Dikarya</taxon>
        <taxon>Ascomycota</taxon>
        <taxon>Pezizomycotina</taxon>
        <taxon>Sordariomycetes</taxon>
        <taxon>Xylariomycetidae</taxon>
        <taxon>Amphisphaeriales</taxon>
        <taxon>Apiosporaceae</taxon>
        <taxon>Apiospora</taxon>
    </lineage>
</organism>
<feature type="domain" description="Heterokaryon incompatibility" evidence="1">
    <location>
        <begin position="200"/>
        <end position="346"/>
    </location>
</feature>
<name>A0AAW0Q319_9PEZI</name>
<reference evidence="2 3" key="1">
    <citation type="submission" date="2023-01" db="EMBL/GenBank/DDBJ databases">
        <title>Analysis of 21 Apiospora genomes using comparative genomics revels a genus with tremendous synthesis potential of carbohydrate active enzymes and secondary metabolites.</title>
        <authorList>
            <person name="Sorensen T."/>
        </authorList>
    </citation>
    <scope>NUCLEOTIDE SEQUENCE [LARGE SCALE GENOMIC DNA]</scope>
    <source>
        <strain evidence="2 3">CBS 117206</strain>
    </source>
</reference>
<dbReference type="PANTHER" id="PTHR33112:SF12">
    <property type="entry name" value="HETEROKARYON INCOMPATIBILITY DOMAIN-CONTAINING PROTEIN"/>
    <property type="match status" value="1"/>
</dbReference>
<dbReference type="EMBL" id="JAQQWP010000012">
    <property type="protein sequence ID" value="KAK8092879.1"/>
    <property type="molecule type" value="Genomic_DNA"/>
</dbReference>